<evidence type="ECO:0000256" key="3">
    <source>
        <dbReference type="ARBA" id="ARBA00022840"/>
    </source>
</evidence>
<feature type="domain" description="Glutamyl/glutaminyl-tRNA synthetase class Ib catalytic" evidence="7">
    <location>
        <begin position="4"/>
        <end position="158"/>
    </location>
</feature>
<organism evidence="8">
    <name type="scientific">Eiseniibacteriota bacterium</name>
    <dbReference type="NCBI Taxonomy" id="2212470"/>
    <lineage>
        <taxon>Bacteria</taxon>
        <taxon>Candidatus Eiseniibacteriota</taxon>
    </lineage>
</organism>
<dbReference type="PANTHER" id="PTHR43311:SF2">
    <property type="entry name" value="GLUTAMATE--TRNA LIGASE, MITOCHONDRIAL-RELATED"/>
    <property type="match status" value="1"/>
</dbReference>
<dbReference type="PROSITE" id="PS00178">
    <property type="entry name" value="AA_TRNA_LIGASE_I"/>
    <property type="match status" value="1"/>
</dbReference>
<dbReference type="EMBL" id="DSEC01000410">
    <property type="protein sequence ID" value="HER43956.1"/>
    <property type="molecule type" value="Genomic_DNA"/>
</dbReference>
<keyword evidence="2 5" id="KW-0547">Nucleotide-binding</keyword>
<dbReference type="Pfam" id="PF00749">
    <property type="entry name" value="tRNA-synt_1c"/>
    <property type="match status" value="1"/>
</dbReference>
<sequence>MSGVRVRFAPSPTGYLHVGGARTALFNYLFARHEGGVFVLRMEDTDVERSSSELDAMMMEDMGWLGLDWDEGPDAGGGHGPYRQSERIGIYAGYASRLVSEGKAFPCFCTDEELSRKRDEAARAGRPPRYDGSCRDLGGEERERLRKEGRPESVRFRV</sequence>
<proteinExistence type="inferred from homology"/>
<dbReference type="InterPro" id="IPR001412">
    <property type="entry name" value="aa-tRNA-synth_I_CS"/>
</dbReference>
<dbReference type="Gene3D" id="3.40.50.620">
    <property type="entry name" value="HUPs"/>
    <property type="match status" value="1"/>
</dbReference>
<dbReference type="PANTHER" id="PTHR43311">
    <property type="entry name" value="GLUTAMATE--TRNA LIGASE"/>
    <property type="match status" value="1"/>
</dbReference>
<keyword evidence="1 5" id="KW-0436">Ligase</keyword>
<evidence type="ECO:0000256" key="1">
    <source>
        <dbReference type="ARBA" id="ARBA00022598"/>
    </source>
</evidence>
<reference evidence="8" key="1">
    <citation type="journal article" date="2020" name="mSystems">
        <title>Genome- and Community-Level Interaction Insights into Carbon Utilization and Element Cycling Functions of Hydrothermarchaeota in Hydrothermal Sediment.</title>
        <authorList>
            <person name="Zhou Z."/>
            <person name="Liu Y."/>
            <person name="Xu W."/>
            <person name="Pan J."/>
            <person name="Luo Z.H."/>
            <person name="Li M."/>
        </authorList>
    </citation>
    <scope>NUCLEOTIDE SEQUENCE [LARGE SCALE GENOMIC DNA]</scope>
    <source>
        <strain evidence="8">SpSt-1233</strain>
    </source>
</reference>
<comment type="similarity">
    <text evidence="5">Belongs to the class-I aminoacyl-tRNA synthetase family.</text>
</comment>
<keyword evidence="3 5" id="KW-0067">ATP-binding</keyword>
<dbReference type="Proteomes" id="UP000886069">
    <property type="component" value="Unassembled WGS sequence"/>
</dbReference>
<evidence type="ECO:0000256" key="6">
    <source>
        <dbReference type="SAM" id="MobiDB-lite"/>
    </source>
</evidence>
<gene>
    <name evidence="8" type="ORF">ENO08_05805</name>
</gene>
<name>A0A7V2AVH0_UNCEI</name>
<accession>A0A7V2AVH0</accession>
<protein>
    <submittedName>
        <fullName evidence="8">Glutamate--tRNA ligase</fullName>
    </submittedName>
</protein>
<dbReference type="InterPro" id="IPR014729">
    <property type="entry name" value="Rossmann-like_a/b/a_fold"/>
</dbReference>
<comment type="caution">
    <text evidence="8">The sequence shown here is derived from an EMBL/GenBank/DDBJ whole genome shotgun (WGS) entry which is preliminary data.</text>
</comment>
<keyword evidence="4 5" id="KW-0030">Aminoacyl-tRNA synthetase</keyword>
<dbReference type="AlphaFoldDB" id="A0A7V2AVH0"/>
<dbReference type="GO" id="GO:0006424">
    <property type="term" value="P:glutamyl-tRNA aminoacylation"/>
    <property type="evidence" value="ECO:0007669"/>
    <property type="project" value="TreeGrafter"/>
</dbReference>
<evidence type="ECO:0000256" key="2">
    <source>
        <dbReference type="ARBA" id="ARBA00022741"/>
    </source>
</evidence>
<dbReference type="GO" id="GO:0004818">
    <property type="term" value="F:glutamate-tRNA ligase activity"/>
    <property type="evidence" value="ECO:0007669"/>
    <property type="project" value="TreeGrafter"/>
</dbReference>
<dbReference type="InterPro" id="IPR000924">
    <property type="entry name" value="Glu/Gln-tRNA-synth"/>
</dbReference>
<keyword evidence="5" id="KW-0648">Protein biosynthesis</keyword>
<dbReference type="InterPro" id="IPR049940">
    <property type="entry name" value="GluQ/Sye"/>
</dbReference>
<feature type="region of interest" description="Disordered" evidence="6">
    <location>
        <begin position="115"/>
        <end position="158"/>
    </location>
</feature>
<evidence type="ECO:0000256" key="5">
    <source>
        <dbReference type="RuleBase" id="RU363037"/>
    </source>
</evidence>
<dbReference type="InterPro" id="IPR020058">
    <property type="entry name" value="Glu/Gln-tRNA-synth_Ib_cat-dom"/>
</dbReference>
<evidence type="ECO:0000259" key="7">
    <source>
        <dbReference type="Pfam" id="PF00749"/>
    </source>
</evidence>
<evidence type="ECO:0000256" key="4">
    <source>
        <dbReference type="ARBA" id="ARBA00023146"/>
    </source>
</evidence>
<evidence type="ECO:0000313" key="8">
    <source>
        <dbReference type="EMBL" id="HER43956.1"/>
    </source>
</evidence>
<dbReference type="GO" id="GO:0005524">
    <property type="term" value="F:ATP binding"/>
    <property type="evidence" value="ECO:0007669"/>
    <property type="project" value="UniProtKB-KW"/>
</dbReference>
<dbReference type="PRINTS" id="PR00987">
    <property type="entry name" value="TRNASYNTHGLU"/>
</dbReference>
<dbReference type="SUPFAM" id="SSF52374">
    <property type="entry name" value="Nucleotidylyl transferase"/>
    <property type="match status" value="1"/>
</dbReference>
<feature type="non-terminal residue" evidence="8">
    <location>
        <position position="158"/>
    </location>
</feature>